<feature type="transmembrane region" description="Helical" evidence="1">
    <location>
        <begin position="100"/>
        <end position="125"/>
    </location>
</feature>
<evidence type="ECO:0000313" key="2">
    <source>
        <dbReference type="EMBL" id="GAA6196927.1"/>
    </source>
</evidence>
<comment type="caution">
    <text evidence="2">The sequence shown here is derived from an EMBL/GenBank/DDBJ whole genome shotgun (WGS) entry which is preliminary data.</text>
</comment>
<keyword evidence="1" id="KW-0812">Transmembrane</keyword>
<gene>
    <name evidence="2" type="ORF">NBRC116598_23710</name>
</gene>
<dbReference type="RefSeq" id="WP_295451312.1">
    <property type="nucleotide sequence ID" value="NZ_BAABWU010000008.1"/>
</dbReference>
<feature type="transmembrane region" description="Helical" evidence="1">
    <location>
        <begin position="75"/>
        <end position="93"/>
    </location>
</feature>
<dbReference type="Proteomes" id="UP001441944">
    <property type="component" value="Unassembled WGS sequence"/>
</dbReference>
<feature type="transmembrane region" description="Helical" evidence="1">
    <location>
        <begin position="145"/>
        <end position="163"/>
    </location>
</feature>
<sequence length="170" mass="18212">MRWRTAYWLCVLAGLAVYAAMVFWTLPAIAQAAGGLSAFDLRPFGYSEAEARAFLTALSAEGRALYTGPQRWLDLLYPALLGLSLAGPVLWLVASRPWRVVFIGVIVAATALDYLENYLVAGLLAGDIDARAIAAASRATMVKSALDSCAILIVLAVSIRAALRKGKNRP</sequence>
<keyword evidence="1" id="KW-1133">Transmembrane helix</keyword>
<accession>A0ABQ0AM28</accession>
<keyword evidence="3" id="KW-1185">Reference proteome</keyword>
<evidence type="ECO:0000313" key="3">
    <source>
        <dbReference type="Proteomes" id="UP001441944"/>
    </source>
</evidence>
<keyword evidence="1" id="KW-0472">Membrane</keyword>
<reference evidence="2 3" key="1">
    <citation type="submission" date="2024-04" db="EMBL/GenBank/DDBJ databases">
        <title>Draft genome sequence of Pseudophaeobacter arcticus NBRC 116598.</title>
        <authorList>
            <person name="Miyakawa T."/>
            <person name="Kusuya Y."/>
            <person name="Miura T."/>
        </authorList>
    </citation>
    <scope>NUCLEOTIDE SEQUENCE [LARGE SCALE GENOMIC DNA]</scope>
    <source>
        <strain evidence="2 3">SU-CL00105</strain>
    </source>
</reference>
<protein>
    <submittedName>
        <fullName evidence="2">Uncharacterized protein</fullName>
    </submittedName>
</protein>
<dbReference type="EMBL" id="BAABWU010000008">
    <property type="protein sequence ID" value="GAA6196927.1"/>
    <property type="molecule type" value="Genomic_DNA"/>
</dbReference>
<name>A0ABQ0AM28_9RHOB</name>
<evidence type="ECO:0000256" key="1">
    <source>
        <dbReference type="SAM" id="Phobius"/>
    </source>
</evidence>
<proteinExistence type="predicted"/>
<organism evidence="2 3">
    <name type="scientific">Pseudophaeobacter arcticus</name>
    <dbReference type="NCBI Taxonomy" id="385492"/>
    <lineage>
        <taxon>Bacteria</taxon>
        <taxon>Pseudomonadati</taxon>
        <taxon>Pseudomonadota</taxon>
        <taxon>Alphaproteobacteria</taxon>
        <taxon>Rhodobacterales</taxon>
        <taxon>Paracoccaceae</taxon>
        <taxon>Pseudophaeobacter</taxon>
    </lineage>
</organism>